<reference evidence="9" key="1">
    <citation type="submission" date="2022-11" db="UniProtKB">
        <authorList>
            <consortium name="WormBaseParasite"/>
        </authorList>
    </citation>
    <scope>IDENTIFICATION</scope>
</reference>
<dbReference type="InterPro" id="IPR017452">
    <property type="entry name" value="GPCR_Rhodpsn_7TM"/>
</dbReference>
<keyword evidence="2" id="KW-1003">Cell membrane</keyword>
<keyword evidence="5 6" id="KW-0472">Membrane</keyword>
<evidence type="ECO:0000256" key="1">
    <source>
        <dbReference type="ARBA" id="ARBA00004651"/>
    </source>
</evidence>
<organism evidence="8 9">
    <name type="scientific">Plectus sambesii</name>
    <dbReference type="NCBI Taxonomy" id="2011161"/>
    <lineage>
        <taxon>Eukaryota</taxon>
        <taxon>Metazoa</taxon>
        <taxon>Ecdysozoa</taxon>
        <taxon>Nematoda</taxon>
        <taxon>Chromadorea</taxon>
        <taxon>Plectida</taxon>
        <taxon>Plectina</taxon>
        <taxon>Plectoidea</taxon>
        <taxon>Plectidae</taxon>
        <taxon>Plectus</taxon>
    </lineage>
</organism>
<feature type="transmembrane region" description="Helical" evidence="6">
    <location>
        <begin position="16"/>
        <end position="40"/>
    </location>
</feature>
<feature type="transmembrane region" description="Helical" evidence="6">
    <location>
        <begin position="187"/>
        <end position="206"/>
    </location>
</feature>
<keyword evidence="8" id="KW-1185">Reference proteome</keyword>
<evidence type="ECO:0000313" key="8">
    <source>
        <dbReference type="Proteomes" id="UP000887566"/>
    </source>
</evidence>
<dbReference type="GO" id="GO:0005886">
    <property type="term" value="C:plasma membrane"/>
    <property type="evidence" value="ECO:0007669"/>
    <property type="project" value="UniProtKB-SubCell"/>
</dbReference>
<dbReference type="Gene3D" id="1.20.1070.10">
    <property type="entry name" value="Rhodopsin 7-helix transmembrane proteins"/>
    <property type="match status" value="1"/>
</dbReference>
<dbReference type="AlphaFoldDB" id="A0A914VXT4"/>
<evidence type="ECO:0000256" key="4">
    <source>
        <dbReference type="ARBA" id="ARBA00022989"/>
    </source>
</evidence>
<dbReference type="WBParaSite" id="PSAMB.scaffold2606size22287.g18422.t1">
    <property type="protein sequence ID" value="PSAMB.scaffold2606size22287.g18422.t1"/>
    <property type="gene ID" value="PSAMB.scaffold2606size22287.g18422"/>
</dbReference>
<evidence type="ECO:0000313" key="9">
    <source>
        <dbReference type="WBParaSite" id="PSAMB.scaffold2606size22287.g18422.t1"/>
    </source>
</evidence>
<protein>
    <submittedName>
        <fullName evidence="9">G-protein coupled receptors family 1 profile domain-containing protein</fullName>
    </submittedName>
</protein>
<evidence type="ECO:0000256" key="3">
    <source>
        <dbReference type="ARBA" id="ARBA00022692"/>
    </source>
</evidence>
<feature type="transmembrane region" description="Helical" evidence="6">
    <location>
        <begin position="52"/>
        <end position="74"/>
    </location>
</feature>
<dbReference type="SUPFAM" id="SSF81321">
    <property type="entry name" value="Family A G protein-coupled receptor-like"/>
    <property type="match status" value="1"/>
</dbReference>
<dbReference type="PROSITE" id="PS50262">
    <property type="entry name" value="G_PROTEIN_RECEP_F1_2"/>
    <property type="match status" value="1"/>
</dbReference>
<keyword evidence="3 6" id="KW-0812">Transmembrane</keyword>
<evidence type="ECO:0000256" key="2">
    <source>
        <dbReference type="ARBA" id="ARBA00022475"/>
    </source>
</evidence>
<name>A0A914VXT4_9BILA</name>
<feature type="transmembrane region" description="Helical" evidence="6">
    <location>
        <begin position="137"/>
        <end position="162"/>
    </location>
</feature>
<feature type="transmembrane region" description="Helical" evidence="6">
    <location>
        <begin position="274"/>
        <end position="293"/>
    </location>
</feature>
<comment type="subcellular location">
    <subcellularLocation>
        <location evidence="1">Cell membrane</location>
        <topology evidence="1">Multi-pass membrane protein</topology>
    </subcellularLocation>
</comment>
<feature type="domain" description="G-protein coupled receptors family 1 profile" evidence="7">
    <location>
        <begin position="31"/>
        <end position="291"/>
    </location>
</feature>
<evidence type="ECO:0000256" key="6">
    <source>
        <dbReference type="SAM" id="Phobius"/>
    </source>
</evidence>
<evidence type="ECO:0000256" key="5">
    <source>
        <dbReference type="ARBA" id="ARBA00023136"/>
    </source>
</evidence>
<feature type="transmembrane region" description="Helical" evidence="6">
    <location>
        <begin position="94"/>
        <end position="116"/>
    </location>
</feature>
<accession>A0A914VXT4</accession>
<keyword evidence="4 6" id="KW-1133">Transmembrane helix</keyword>
<dbReference type="PANTHER" id="PTHR22750">
    <property type="entry name" value="G-PROTEIN COUPLED RECEPTOR"/>
    <property type="match status" value="1"/>
</dbReference>
<dbReference type="Proteomes" id="UP000887566">
    <property type="component" value="Unplaced"/>
</dbReference>
<evidence type="ECO:0000259" key="7">
    <source>
        <dbReference type="PROSITE" id="PS50262"/>
    </source>
</evidence>
<feature type="transmembrane region" description="Helical" evidence="6">
    <location>
        <begin position="235"/>
        <end position="254"/>
    </location>
</feature>
<proteinExistence type="predicted"/>
<sequence length="328" mass="37028">MANTTSVQWVPDLEPVALVVNVTQGFVMAVMNAAIVAVILFQGMLRQQKEYIIMGGLAFTEVMVGLGLFVSGIMRSILLYNGTAFVLITKWQCFWAPWNIIFNWATPFASYMLLLVSIDRLYAVYSPLSYFMRTASYGWKMFSVLTVFIAAHMLLAGTITYFSQRVPVSPSYCFTAHGVDANWYNDYIQIIRLVAPLLSVVLYFFIARRIRQHITGVRGVTEANTAKKMLNLRQFTVTLGISSIFTAVVHVLPLTYTTFLVPVFGAPTFTTLSHIVKTSTNMNPVFNIIVLIVRQRELRSGFRLMWKGKQMQPTVWTRSATVPTTAKH</sequence>